<protein>
    <submittedName>
        <fullName evidence="2">Uncharacterized protein</fullName>
    </submittedName>
</protein>
<accession>A0A540Q7N4</accession>
<evidence type="ECO:0000256" key="1">
    <source>
        <dbReference type="SAM" id="MobiDB-lite"/>
    </source>
</evidence>
<comment type="caution">
    <text evidence="2">The sequence shown here is derived from an EMBL/GenBank/DDBJ whole genome shotgun (WGS) entry which is preliminary data.</text>
</comment>
<feature type="region of interest" description="Disordered" evidence="1">
    <location>
        <begin position="1"/>
        <end position="21"/>
    </location>
</feature>
<name>A0A540Q7N4_9ACTN</name>
<evidence type="ECO:0000313" key="3">
    <source>
        <dbReference type="Proteomes" id="UP000318720"/>
    </source>
</evidence>
<gene>
    <name evidence="2" type="ORF">Sipo8835_00300</name>
</gene>
<dbReference type="Proteomes" id="UP000318720">
    <property type="component" value="Unassembled WGS sequence"/>
</dbReference>
<evidence type="ECO:0000313" key="2">
    <source>
        <dbReference type="EMBL" id="TQE40238.1"/>
    </source>
</evidence>
<dbReference type="EMBL" id="SPAZ01000004">
    <property type="protein sequence ID" value="TQE40238.1"/>
    <property type="molecule type" value="Genomic_DNA"/>
</dbReference>
<sequence length="196" mass="21149">MTRWHEGDVVTPKVPTDHPEDPVGEVVMAASDGGVLVVFPLAGHEIYHPDDLAPAERSRLHREHSWRVGDTVTPVIEVDHDYDPVGTITRIGEYGDIVVLFPRAGERHFAPTGLAPADPARLHRYKESDWRIGDAVTPTVETGHPGETVGEVLRITEGGDVVVLFPLAGEETYAPDELAPAAPDAAGPWGKDPLAP</sequence>
<organism evidence="2 3">
    <name type="scientific">Streptomyces ipomoeae</name>
    <dbReference type="NCBI Taxonomy" id="103232"/>
    <lineage>
        <taxon>Bacteria</taxon>
        <taxon>Bacillati</taxon>
        <taxon>Actinomycetota</taxon>
        <taxon>Actinomycetes</taxon>
        <taxon>Kitasatosporales</taxon>
        <taxon>Streptomycetaceae</taxon>
        <taxon>Streptomyces</taxon>
    </lineage>
</organism>
<dbReference type="GeneID" id="301694655"/>
<dbReference type="AlphaFoldDB" id="A0A540Q7N4"/>
<proteinExistence type="predicted"/>
<reference evidence="2 3" key="1">
    <citation type="submission" date="2019-03" db="EMBL/GenBank/DDBJ databases">
        <title>Comparative genomic analyses of the sweetpotato soil rot pathogen, Streptomyces ipomoeae.</title>
        <authorList>
            <person name="Ruschel Soares N."/>
            <person name="Badger J.H."/>
            <person name="Huguet-Tapia J.C."/>
            <person name="Clark C.A."/>
            <person name="Pettis G.S."/>
        </authorList>
    </citation>
    <scope>NUCLEOTIDE SEQUENCE [LARGE SCALE GENOMIC DNA]</scope>
    <source>
        <strain evidence="2 3">88-35</strain>
    </source>
</reference>
<dbReference type="RefSeq" id="WP_009305745.1">
    <property type="nucleotide sequence ID" value="NZ_CP182305.1"/>
</dbReference>